<keyword evidence="2" id="KW-1185">Reference proteome</keyword>
<dbReference type="Proteomes" id="UP000054166">
    <property type="component" value="Unassembled WGS sequence"/>
</dbReference>
<reference evidence="1 2" key="1">
    <citation type="submission" date="2014-04" db="EMBL/GenBank/DDBJ databases">
        <authorList>
            <consortium name="DOE Joint Genome Institute"/>
            <person name="Kuo A."/>
            <person name="Tarkka M."/>
            <person name="Buscot F."/>
            <person name="Kohler A."/>
            <person name="Nagy L.G."/>
            <person name="Floudas D."/>
            <person name="Copeland A."/>
            <person name="Barry K.W."/>
            <person name="Cichocki N."/>
            <person name="Veneault-Fourrey C."/>
            <person name="LaButti K."/>
            <person name="Lindquist E.A."/>
            <person name="Lipzen A."/>
            <person name="Lundell T."/>
            <person name="Morin E."/>
            <person name="Murat C."/>
            <person name="Sun H."/>
            <person name="Tunlid A."/>
            <person name="Henrissat B."/>
            <person name="Grigoriev I.V."/>
            <person name="Hibbett D.S."/>
            <person name="Martin F."/>
            <person name="Nordberg H.P."/>
            <person name="Cantor M.N."/>
            <person name="Hua S.X."/>
        </authorList>
    </citation>
    <scope>NUCLEOTIDE SEQUENCE [LARGE SCALE GENOMIC DNA]</scope>
    <source>
        <strain evidence="1 2">F 1598</strain>
    </source>
</reference>
<accession>A0A0C3B9T7</accession>
<evidence type="ECO:0000313" key="1">
    <source>
        <dbReference type="EMBL" id="KIM83058.1"/>
    </source>
</evidence>
<dbReference type="AlphaFoldDB" id="A0A0C3B9T7"/>
<proteinExistence type="predicted"/>
<gene>
    <name evidence="1" type="ORF">PILCRDRAFT_7485</name>
</gene>
<organism evidence="1 2">
    <name type="scientific">Piloderma croceum (strain F 1598)</name>
    <dbReference type="NCBI Taxonomy" id="765440"/>
    <lineage>
        <taxon>Eukaryota</taxon>
        <taxon>Fungi</taxon>
        <taxon>Dikarya</taxon>
        <taxon>Basidiomycota</taxon>
        <taxon>Agaricomycotina</taxon>
        <taxon>Agaricomycetes</taxon>
        <taxon>Agaricomycetidae</taxon>
        <taxon>Atheliales</taxon>
        <taxon>Atheliaceae</taxon>
        <taxon>Piloderma</taxon>
    </lineage>
</organism>
<dbReference type="HOGENOM" id="CLU_3069504_0_0_1"/>
<sequence length="53" mass="5770">MATAKTVTLDNNCHAFAIIHLLSSNHSLDALGILILLPGLFDTNVMNLLFSHH</sequence>
<reference evidence="2" key="2">
    <citation type="submission" date="2015-01" db="EMBL/GenBank/DDBJ databases">
        <title>Evolutionary Origins and Diversification of the Mycorrhizal Mutualists.</title>
        <authorList>
            <consortium name="DOE Joint Genome Institute"/>
            <consortium name="Mycorrhizal Genomics Consortium"/>
            <person name="Kohler A."/>
            <person name="Kuo A."/>
            <person name="Nagy L.G."/>
            <person name="Floudas D."/>
            <person name="Copeland A."/>
            <person name="Barry K.W."/>
            <person name="Cichocki N."/>
            <person name="Veneault-Fourrey C."/>
            <person name="LaButti K."/>
            <person name="Lindquist E.A."/>
            <person name="Lipzen A."/>
            <person name="Lundell T."/>
            <person name="Morin E."/>
            <person name="Murat C."/>
            <person name="Riley R."/>
            <person name="Ohm R."/>
            <person name="Sun H."/>
            <person name="Tunlid A."/>
            <person name="Henrissat B."/>
            <person name="Grigoriev I.V."/>
            <person name="Hibbett D.S."/>
            <person name="Martin F."/>
        </authorList>
    </citation>
    <scope>NUCLEOTIDE SEQUENCE [LARGE SCALE GENOMIC DNA]</scope>
    <source>
        <strain evidence="2">F 1598</strain>
    </source>
</reference>
<protein>
    <submittedName>
        <fullName evidence="1">Uncharacterized protein</fullName>
    </submittedName>
</protein>
<dbReference type="EMBL" id="KN832992">
    <property type="protein sequence ID" value="KIM83058.1"/>
    <property type="molecule type" value="Genomic_DNA"/>
</dbReference>
<evidence type="ECO:0000313" key="2">
    <source>
        <dbReference type="Proteomes" id="UP000054166"/>
    </source>
</evidence>
<name>A0A0C3B9T7_PILCF</name>
<dbReference type="InParanoid" id="A0A0C3B9T7"/>